<evidence type="ECO:0000313" key="3">
    <source>
        <dbReference type="EMBL" id="CAD9150859.1"/>
    </source>
</evidence>
<accession>A0A7S1QXE1</accession>
<feature type="transmembrane region" description="Helical" evidence="2">
    <location>
        <begin position="34"/>
        <end position="54"/>
    </location>
</feature>
<feature type="compositionally biased region" description="Low complexity" evidence="1">
    <location>
        <begin position="1"/>
        <end position="22"/>
    </location>
</feature>
<keyword evidence="2" id="KW-1133">Transmembrane helix</keyword>
<keyword evidence="2" id="KW-0812">Transmembrane</keyword>
<dbReference type="AlphaFoldDB" id="A0A7S1QXE1"/>
<keyword evidence="2" id="KW-0472">Membrane</keyword>
<sequence length="323" mass="34667">MPPKARGGSRPPKAPPASGSASWLPGERFNGRRLGLFLFATLVVVAGVYDVFFAEAPSLEKQSAAMLERVYDVASQLPPGGAPYRNTGEIDNVARLARAAADELEELDTDALPDVAKAAATVARDVALSLAPMMAATTTAEFESIIRAAMVTADIALHAHADEAHVALILLAATTTNRWANATIADGDSRIHPKVGSEAHRLLLRRAALLEQAIAVQAERPGLRVMYSAALVRLERYDDARAQLDRLLRKRRSGAALPEDTWPWVEWLDAYATERTAAAEPEAAENMHEAASRLKAPPVESFFDGQVHFGAVDPEIIGDIAAP</sequence>
<reference evidence="3" key="1">
    <citation type="submission" date="2021-01" db="EMBL/GenBank/DDBJ databases">
        <authorList>
            <person name="Corre E."/>
            <person name="Pelletier E."/>
            <person name="Niang G."/>
            <person name="Scheremetjew M."/>
            <person name="Finn R."/>
            <person name="Kale V."/>
            <person name="Holt S."/>
            <person name="Cochrane G."/>
            <person name="Meng A."/>
            <person name="Brown T."/>
            <person name="Cohen L."/>
        </authorList>
    </citation>
    <scope>NUCLEOTIDE SEQUENCE</scope>
    <source>
        <strain evidence="3">CCAP 1951/1</strain>
    </source>
</reference>
<dbReference type="EMBL" id="HBGF01048990">
    <property type="protein sequence ID" value="CAD9150859.1"/>
    <property type="molecule type" value="Transcribed_RNA"/>
</dbReference>
<feature type="region of interest" description="Disordered" evidence="1">
    <location>
        <begin position="1"/>
        <end position="24"/>
    </location>
</feature>
<protein>
    <recommendedName>
        <fullName evidence="4">Tetratricopeptide repeat protein</fullName>
    </recommendedName>
</protein>
<gene>
    <name evidence="3" type="ORF">NDES1114_LOCUS32742</name>
</gene>
<name>A0A7S1QXE1_NEODS</name>
<evidence type="ECO:0000256" key="2">
    <source>
        <dbReference type="SAM" id="Phobius"/>
    </source>
</evidence>
<evidence type="ECO:0000256" key="1">
    <source>
        <dbReference type="SAM" id="MobiDB-lite"/>
    </source>
</evidence>
<proteinExistence type="predicted"/>
<evidence type="ECO:0008006" key="4">
    <source>
        <dbReference type="Google" id="ProtNLM"/>
    </source>
</evidence>
<organism evidence="3">
    <name type="scientific">Neobodo designis</name>
    <name type="common">Flagellated protozoan</name>
    <name type="synonym">Bodo designis</name>
    <dbReference type="NCBI Taxonomy" id="312471"/>
    <lineage>
        <taxon>Eukaryota</taxon>
        <taxon>Discoba</taxon>
        <taxon>Euglenozoa</taxon>
        <taxon>Kinetoplastea</taxon>
        <taxon>Metakinetoplastina</taxon>
        <taxon>Neobodonida</taxon>
        <taxon>Neobodo</taxon>
    </lineage>
</organism>